<feature type="transmembrane region" description="Helical" evidence="6">
    <location>
        <begin position="338"/>
        <end position="362"/>
    </location>
</feature>
<keyword evidence="8" id="KW-1185">Reference proteome</keyword>
<keyword evidence="3 6" id="KW-0812">Transmembrane</keyword>
<feature type="transmembrane region" description="Helical" evidence="6">
    <location>
        <begin position="177"/>
        <end position="199"/>
    </location>
</feature>
<dbReference type="CDD" id="cd13128">
    <property type="entry name" value="MATE_Wzx_like"/>
    <property type="match status" value="1"/>
</dbReference>
<feature type="transmembrane region" description="Helical" evidence="6">
    <location>
        <begin position="369"/>
        <end position="388"/>
    </location>
</feature>
<protein>
    <submittedName>
        <fullName evidence="7">Flippase</fullName>
    </submittedName>
</protein>
<evidence type="ECO:0000256" key="1">
    <source>
        <dbReference type="ARBA" id="ARBA00004651"/>
    </source>
</evidence>
<name>A0ABM6MSQ6_9FLAO</name>
<feature type="transmembrane region" description="Helical" evidence="6">
    <location>
        <begin position="394"/>
        <end position="412"/>
    </location>
</feature>
<keyword evidence="5 6" id="KW-0472">Membrane</keyword>
<feature type="transmembrane region" description="Helical" evidence="6">
    <location>
        <begin position="122"/>
        <end position="143"/>
    </location>
</feature>
<evidence type="ECO:0000256" key="3">
    <source>
        <dbReference type="ARBA" id="ARBA00022692"/>
    </source>
</evidence>
<evidence type="ECO:0000256" key="6">
    <source>
        <dbReference type="SAM" id="Phobius"/>
    </source>
</evidence>
<feature type="transmembrane region" description="Helical" evidence="6">
    <location>
        <begin position="88"/>
        <end position="116"/>
    </location>
</feature>
<feature type="transmembrane region" description="Helical" evidence="6">
    <location>
        <begin position="298"/>
        <end position="326"/>
    </location>
</feature>
<dbReference type="GeneID" id="56684372"/>
<sequence length="424" mass="48760">MEIFKRLIQYKVQINNFISLFILQGLNFVLPLVTFPYLFRTLGVDNFGLVSFSTALLFYFQIFVDFGFNLSGARHIALNRKNKETLNVIYSSIIYSKLLLILVGFVILFISVISIHKLRQNYALYYISYLVIIGQTFFSNWFFQGMEKMRNITVINIITKVLSTLFIFLYVKRNNDYLLVPIFYSIGNFFSAIISVLIIRIKYNVSFVKVPLSSLIYYIKDAIPLFISNLSVTLYTFSTVLLLGFFFNNTIVGYYTLAERIIAAIKSIINPISQSLYPFLTIKAAESRDKVLAFNFKFLIIMGAIFFLICFLIFIGSPYILLFFFGNDSLKSLTSLRIMLPIPLLLIIDTVLATFTLLVFNYSKYYSKAVLIVGVVNVFVASVLIYYLKDTGAALSTLLSEFLVTIILFIYCKKTNLLPIRSRF</sequence>
<organism evidence="7 8">
    <name type="scientific">Elizabethkingia anophelis R26</name>
    <dbReference type="NCBI Taxonomy" id="1246994"/>
    <lineage>
        <taxon>Bacteria</taxon>
        <taxon>Pseudomonadati</taxon>
        <taxon>Bacteroidota</taxon>
        <taxon>Flavobacteriia</taxon>
        <taxon>Flavobacteriales</taxon>
        <taxon>Weeksellaceae</taxon>
        <taxon>Elizabethkingia</taxon>
    </lineage>
</organism>
<feature type="transmembrane region" description="Helical" evidence="6">
    <location>
        <begin position="12"/>
        <end position="35"/>
    </location>
</feature>
<feature type="transmembrane region" description="Helical" evidence="6">
    <location>
        <begin position="233"/>
        <end position="257"/>
    </location>
</feature>
<reference evidence="7 8" key="1">
    <citation type="submission" date="2017-09" db="EMBL/GenBank/DDBJ databases">
        <title>Complete circularized genomes of four mosquito-derived Elizabethkingia anophelis isolates.</title>
        <authorList>
            <person name="Nicholson A.C."/>
            <person name="Xu J."/>
        </authorList>
    </citation>
    <scope>NUCLEOTIDE SEQUENCE [LARGE SCALE GENOMIC DNA]</scope>
    <source>
        <strain evidence="7 8">R26</strain>
    </source>
</reference>
<dbReference type="InterPro" id="IPR002797">
    <property type="entry name" value="Polysacc_synth"/>
</dbReference>
<proteinExistence type="predicted"/>
<evidence type="ECO:0000256" key="2">
    <source>
        <dbReference type="ARBA" id="ARBA00022475"/>
    </source>
</evidence>
<dbReference type="PANTHER" id="PTHR30250:SF11">
    <property type="entry name" value="O-ANTIGEN TRANSPORTER-RELATED"/>
    <property type="match status" value="1"/>
</dbReference>
<evidence type="ECO:0000256" key="4">
    <source>
        <dbReference type="ARBA" id="ARBA00022989"/>
    </source>
</evidence>
<keyword evidence="4 6" id="KW-1133">Transmembrane helix</keyword>
<feature type="transmembrane region" description="Helical" evidence="6">
    <location>
        <begin position="47"/>
        <end position="68"/>
    </location>
</feature>
<dbReference type="EMBL" id="CP023401">
    <property type="protein sequence ID" value="ATC36129.1"/>
    <property type="molecule type" value="Genomic_DNA"/>
</dbReference>
<evidence type="ECO:0000256" key="5">
    <source>
        <dbReference type="ARBA" id="ARBA00023136"/>
    </source>
</evidence>
<dbReference type="InterPro" id="IPR050833">
    <property type="entry name" value="Poly_Biosynth_Transport"/>
</dbReference>
<dbReference type="Proteomes" id="UP000190057">
    <property type="component" value="Chromosome"/>
</dbReference>
<evidence type="ECO:0000313" key="7">
    <source>
        <dbReference type="EMBL" id="ATC36129.1"/>
    </source>
</evidence>
<feature type="transmembrane region" description="Helical" evidence="6">
    <location>
        <begin position="152"/>
        <end position="171"/>
    </location>
</feature>
<dbReference type="Pfam" id="PF01943">
    <property type="entry name" value="Polysacc_synt"/>
    <property type="match status" value="1"/>
</dbReference>
<dbReference type="RefSeq" id="WP_009087017.1">
    <property type="nucleotide sequence ID" value="NZ_ANIW01000049.1"/>
</dbReference>
<accession>A0ABM6MSQ6</accession>
<keyword evidence="2" id="KW-1003">Cell membrane</keyword>
<gene>
    <name evidence="7" type="ORF">BAZ09_007815</name>
</gene>
<evidence type="ECO:0000313" key="8">
    <source>
        <dbReference type="Proteomes" id="UP000190057"/>
    </source>
</evidence>
<comment type="subcellular location">
    <subcellularLocation>
        <location evidence="1">Cell membrane</location>
        <topology evidence="1">Multi-pass membrane protein</topology>
    </subcellularLocation>
</comment>
<dbReference type="PANTHER" id="PTHR30250">
    <property type="entry name" value="PST FAMILY PREDICTED COLANIC ACID TRANSPORTER"/>
    <property type="match status" value="1"/>
</dbReference>